<organism evidence="2">
    <name type="scientific">Tanacetum cinerariifolium</name>
    <name type="common">Dalmatian daisy</name>
    <name type="synonym">Chrysanthemum cinerariifolium</name>
    <dbReference type="NCBI Taxonomy" id="118510"/>
    <lineage>
        <taxon>Eukaryota</taxon>
        <taxon>Viridiplantae</taxon>
        <taxon>Streptophyta</taxon>
        <taxon>Embryophyta</taxon>
        <taxon>Tracheophyta</taxon>
        <taxon>Spermatophyta</taxon>
        <taxon>Magnoliopsida</taxon>
        <taxon>eudicotyledons</taxon>
        <taxon>Gunneridae</taxon>
        <taxon>Pentapetalae</taxon>
        <taxon>asterids</taxon>
        <taxon>campanulids</taxon>
        <taxon>Asterales</taxon>
        <taxon>Asteraceae</taxon>
        <taxon>Asteroideae</taxon>
        <taxon>Anthemideae</taxon>
        <taxon>Anthemidinae</taxon>
        <taxon>Tanacetum</taxon>
    </lineage>
</organism>
<feature type="non-terminal residue" evidence="2">
    <location>
        <position position="1"/>
    </location>
</feature>
<dbReference type="AlphaFoldDB" id="A0A699JTM2"/>
<keyword evidence="2" id="KW-0675">Receptor</keyword>
<name>A0A699JTM2_TANCI</name>
<sequence length="105" mass="11413">LPPSSRSVPLNGDVTVDQLDSLNNQSDSLNNNKGMPFKHIGVDISGNERDNKSKTNGSMITVGLKIGDFSVIDDHLGNDDLLETIESSHSARIRVREVWSAHSLS</sequence>
<comment type="caution">
    <text evidence="2">The sequence shown here is derived from an EMBL/GenBank/DDBJ whole genome shotgun (WGS) entry which is preliminary data.</text>
</comment>
<evidence type="ECO:0000256" key="1">
    <source>
        <dbReference type="SAM" id="MobiDB-lite"/>
    </source>
</evidence>
<proteinExistence type="predicted"/>
<reference evidence="2" key="1">
    <citation type="journal article" date="2019" name="Sci. Rep.">
        <title>Draft genome of Tanacetum cinerariifolium, the natural source of mosquito coil.</title>
        <authorList>
            <person name="Yamashiro T."/>
            <person name="Shiraishi A."/>
            <person name="Satake H."/>
            <person name="Nakayama K."/>
        </authorList>
    </citation>
    <scope>NUCLEOTIDE SEQUENCE</scope>
</reference>
<accession>A0A699JTM2</accession>
<keyword evidence="2" id="KW-0808">Transferase</keyword>
<feature type="compositionally biased region" description="Low complexity" evidence="1">
    <location>
        <begin position="17"/>
        <end position="32"/>
    </location>
</feature>
<dbReference type="EMBL" id="BKCJ010447379">
    <property type="protein sequence ID" value="GFA56984.1"/>
    <property type="molecule type" value="Genomic_DNA"/>
</dbReference>
<feature type="region of interest" description="Disordered" evidence="1">
    <location>
        <begin position="1"/>
        <end position="36"/>
    </location>
</feature>
<dbReference type="GO" id="GO:0016301">
    <property type="term" value="F:kinase activity"/>
    <property type="evidence" value="ECO:0007669"/>
    <property type="project" value="UniProtKB-KW"/>
</dbReference>
<gene>
    <name evidence="2" type="ORF">Tci_628956</name>
</gene>
<keyword evidence="2" id="KW-0418">Kinase</keyword>
<evidence type="ECO:0000313" key="2">
    <source>
        <dbReference type="EMBL" id="GFA56984.1"/>
    </source>
</evidence>
<protein>
    <submittedName>
        <fullName evidence="2">Receptor-like serine/threonine-protein kinase ALE2</fullName>
    </submittedName>
</protein>